<proteinExistence type="predicted"/>
<dbReference type="Pfam" id="PF20693">
    <property type="entry name" value="YobI-ATPase"/>
    <property type="match status" value="1"/>
</dbReference>
<keyword evidence="2" id="KW-1133">Transmembrane helix</keyword>
<evidence type="ECO:0000313" key="4">
    <source>
        <dbReference type="EMBL" id="SQC85498.1"/>
    </source>
</evidence>
<protein>
    <recommendedName>
        <fullName evidence="3">YobI-like P-loop NTPase domain-containing protein</fullName>
    </recommendedName>
</protein>
<feature type="transmembrane region" description="Helical" evidence="2">
    <location>
        <begin position="185"/>
        <end position="206"/>
    </location>
</feature>
<keyword evidence="2" id="KW-0812">Transmembrane</keyword>
<dbReference type="InterPro" id="IPR048428">
    <property type="entry name" value="YobI-NTPase"/>
</dbReference>
<reference evidence="4 5" key="1">
    <citation type="submission" date="2018-06" db="EMBL/GenBank/DDBJ databases">
        <authorList>
            <consortium name="Pathogen Informatics"/>
            <person name="Doyle S."/>
        </authorList>
    </citation>
    <scope>NUCLEOTIDE SEQUENCE [LARGE SCALE GENOMIC DNA]</scope>
    <source>
        <strain evidence="4 5">NCTC8081</strain>
    </source>
</reference>
<evidence type="ECO:0000259" key="3">
    <source>
        <dbReference type="Pfam" id="PF20693"/>
    </source>
</evidence>
<dbReference type="RefSeq" id="WP_111946645.1">
    <property type="nucleotide sequence ID" value="NZ_CATNYA010000013.1"/>
</dbReference>
<organism evidence="4 5">
    <name type="scientific">Clostridium perfringens</name>
    <dbReference type="NCBI Taxonomy" id="1502"/>
    <lineage>
        <taxon>Bacteria</taxon>
        <taxon>Bacillati</taxon>
        <taxon>Bacillota</taxon>
        <taxon>Clostridia</taxon>
        <taxon>Eubacteriales</taxon>
        <taxon>Clostridiaceae</taxon>
        <taxon>Clostridium</taxon>
    </lineage>
</organism>
<gene>
    <name evidence="4" type="ORF">NCTC8081_03291</name>
</gene>
<keyword evidence="2" id="KW-0472">Membrane</keyword>
<dbReference type="InterPro" id="IPR027417">
    <property type="entry name" value="P-loop_NTPase"/>
</dbReference>
<dbReference type="EMBL" id="UAWO01000007">
    <property type="protein sequence ID" value="SQC85498.1"/>
    <property type="molecule type" value="Genomic_DNA"/>
</dbReference>
<dbReference type="SUPFAM" id="SSF52540">
    <property type="entry name" value="P-loop containing nucleoside triphosphate hydrolases"/>
    <property type="match status" value="1"/>
</dbReference>
<accession>A0A2X3HYY9</accession>
<evidence type="ECO:0000256" key="2">
    <source>
        <dbReference type="SAM" id="Phobius"/>
    </source>
</evidence>
<name>A0A2X3HYY9_CLOPF</name>
<keyword evidence="1" id="KW-0175">Coiled coil</keyword>
<evidence type="ECO:0000256" key="1">
    <source>
        <dbReference type="SAM" id="Coils"/>
    </source>
</evidence>
<feature type="transmembrane region" description="Helical" evidence="2">
    <location>
        <begin position="143"/>
        <end position="165"/>
    </location>
</feature>
<feature type="coiled-coil region" evidence="1">
    <location>
        <begin position="453"/>
        <end position="487"/>
    </location>
</feature>
<evidence type="ECO:0000313" key="5">
    <source>
        <dbReference type="Proteomes" id="UP000250234"/>
    </source>
</evidence>
<sequence length="1240" mass="147387">MNKIKKFIIDILKHIIRKLDVFVQVEENKNPEIEVLSPIKSLEKDDEYLSLLEKAIRHTEVYNICISGDYGSGKSSIIESFKFKFPNFKCLNISLANFSDESLNNDESLLEKAIVKQLFYKTNHKKIPSSRFTKIRDISFKKVLFSSLIILLGFSPIIVFNFKYLNNILIEKFNELNTIIPFEKNNIILFFILLCIVSLFIFSYFISKIFNKISFMAGIKKENVELSFQVKDEKINAFDKYIDELIYFFKRNNYDVVFFEDLDRFNNIEIFSNLRDLNRLLNDSEEVFYNKKYKRKIKFVYAIKDSIFFSNENFKFRNDKLNNDLNKNSSSKKYNLDLSLSENRTKFFDYIIPVIPHMDSNNSYSTLQELFSKYNLEIPSEFLDDITIFITDKRLLTNTFNEFLLYQKKLKHLKTNEYLFLFSIILYKNLYPVDFLNLTKGEGLLYEIIANKKMYIKNESKKLDEKIKEIEEKIGNLNNAITKDEEDLLNLILGYLSRNGYTSILNKYFYDISLEDIKPLLNSNQYIYTNKGHMYSDNIFSDDFKEDLLRKLNLIANNEFSEKNKLKKELSELKSQRKNIFEKTLADLVKDSIIEINFDKNNLIKVLLMKGYINESYNDYISYFREGEINLREREFIQCIKSNIAIDSNYELVNIDKIIAKLDIKELETKYILNIYLIKYWLENNDKIDTYKHIKILEHFKEINEFELDFLEKFSEFNISTYEILLKKISINNKNLFKALCFNNRSDDFINLNFESFINQFTVDEIIEQNINSVVNEYILNEENILNLSSIQNNKNKFIDLIQKLDIKFKSLNFETSKTEETSIKEINSIINKQNLYDINRSMIDYIYNLNNKIRLFESNISYSMIKDSNNKYMQKYISDNINTYIKNVFLKENFNLSPSIIKDKYPDEKIEYIIELLNLVDLNEDLLEEIIKKREFIIDDFTEITNKKAIDILLFNNRISINWDNLIFYFNNNGLDNYLIDCLNSKTNIKKLKNQSISEETITNCFDLKYKILLEERISNESIKSLKNLFHTPIEDINLSNVSEERLKNLIELDILSLTPQIYDNIAEKKESILLVEKNIEQFIIDKKNYKYILFDSEVKYILESKNISIEQKLRFLSILNDKELNLAENYKFIGKFVLKKNIPELFELEEEIIKLYFEELKENINTMSLAEIKLTLSKLKVQYEGFNILKSGSFKINIDDNLDKDFLDTLKIKGVISSFTFLNDYEVKINRKQNKKLN</sequence>
<feature type="coiled-coil region" evidence="1">
    <location>
        <begin position="556"/>
        <end position="583"/>
    </location>
</feature>
<feature type="domain" description="YobI-like P-loop NTPase" evidence="3">
    <location>
        <begin position="48"/>
        <end position="446"/>
    </location>
</feature>
<dbReference type="Proteomes" id="UP000250234">
    <property type="component" value="Unassembled WGS sequence"/>
</dbReference>
<dbReference type="AlphaFoldDB" id="A0A2X3HYY9"/>